<dbReference type="InterPro" id="IPR015381">
    <property type="entry name" value="XLF-like_N"/>
</dbReference>
<evidence type="ECO:0000259" key="9">
    <source>
        <dbReference type="Pfam" id="PF09302"/>
    </source>
</evidence>
<comment type="similarity">
    <text evidence="6">Belongs to the XRCC4-XLF family. XLF subfamily.</text>
</comment>
<protein>
    <recommendedName>
        <fullName evidence="7">Non-homologous end-joining factor 1</fullName>
    </recommendedName>
</protein>
<gene>
    <name evidence="10" type="ORF">GSPATT00000930001</name>
</gene>
<dbReference type="AlphaFoldDB" id="A0CKA0"/>
<dbReference type="GO" id="GO:0045027">
    <property type="term" value="F:DNA end binding"/>
    <property type="evidence" value="ECO:0000318"/>
    <property type="project" value="GO_Central"/>
</dbReference>
<dbReference type="InterPro" id="IPR052287">
    <property type="entry name" value="NHEJ_factor"/>
</dbReference>
<dbReference type="GO" id="GO:0032807">
    <property type="term" value="C:DNA ligase IV complex"/>
    <property type="evidence" value="ECO:0000318"/>
    <property type="project" value="GO_Central"/>
</dbReference>
<feature type="region of interest" description="Disordered" evidence="8">
    <location>
        <begin position="272"/>
        <end position="302"/>
    </location>
</feature>
<evidence type="ECO:0000256" key="3">
    <source>
        <dbReference type="ARBA" id="ARBA00023125"/>
    </source>
</evidence>
<evidence type="ECO:0000256" key="6">
    <source>
        <dbReference type="ARBA" id="ARBA00025747"/>
    </source>
</evidence>
<dbReference type="EMBL" id="CT868096">
    <property type="protein sequence ID" value="CAK71217.1"/>
    <property type="molecule type" value="Genomic_DNA"/>
</dbReference>
<evidence type="ECO:0000313" key="10">
    <source>
        <dbReference type="EMBL" id="CAK71217.1"/>
    </source>
</evidence>
<accession>A0CKA0</accession>
<keyword evidence="4" id="KW-0234">DNA repair</keyword>
<dbReference type="KEGG" id="ptm:GSPATT00000930001"/>
<evidence type="ECO:0000256" key="7">
    <source>
        <dbReference type="ARBA" id="ARBA00044529"/>
    </source>
</evidence>
<feature type="compositionally biased region" description="Low complexity" evidence="8">
    <location>
        <begin position="240"/>
        <end position="249"/>
    </location>
</feature>
<feature type="domain" description="XLF-like N-terminal" evidence="9">
    <location>
        <begin position="44"/>
        <end position="128"/>
    </location>
</feature>
<dbReference type="GeneID" id="5024399"/>
<dbReference type="HOGENOM" id="CLU_971322_0_0_1"/>
<feature type="region of interest" description="Disordered" evidence="8">
    <location>
        <begin position="233"/>
        <end position="256"/>
    </location>
</feature>
<dbReference type="RefSeq" id="XP_001438614.1">
    <property type="nucleotide sequence ID" value="XM_001438577.1"/>
</dbReference>
<evidence type="ECO:0000256" key="5">
    <source>
        <dbReference type="ARBA" id="ARBA00023242"/>
    </source>
</evidence>
<dbReference type="PANTHER" id="PTHR32235:SF1">
    <property type="entry name" value="NON-HOMOLOGOUS END-JOINING FACTOR 1"/>
    <property type="match status" value="1"/>
</dbReference>
<evidence type="ECO:0000256" key="2">
    <source>
        <dbReference type="ARBA" id="ARBA00022763"/>
    </source>
</evidence>
<dbReference type="eggNOG" id="KOG2904">
    <property type="taxonomic scope" value="Eukaryota"/>
</dbReference>
<keyword evidence="2" id="KW-0227">DNA damage</keyword>
<dbReference type="Gene3D" id="2.170.210.10">
    <property type="entry name" value="DNA double-strand break repair and VJ recombination XRCC4, N-terminal"/>
    <property type="match status" value="1"/>
</dbReference>
<proteinExistence type="inferred from homology"/>
<evidence type="ECO:0000256" key="1">
    <source>
        <dbReference type="ARBA" id="ARBA00004123"/>
    </source>
</evidence>
<evidence type="ECO:0000256" key="4">
    <source>
        <dbReference type="ARBA" id="ARBA00023204"/>
    </source>
</evidence>
<keyword evidence="5" id="KW-0539">Nucleus</keyword>
<keyword evidence="3" id="KW-0238">DNA-binding</keyword>
<dbReference type="STRING" id="5888.A0CKA0"/>
<name>A0CKA0_PARTE</name>
<feature type="compositionally biased region" description="Basic and acidic residues" evidence="8">
    <location>
        <begin position="281"/>
        <end position="293"/>
    </location>
</feature>
<dbReference type="Proteomes" id="UP000000600">
    <property type="component" value="Unassembled WGS sequence"/>
</dbReference>
<dbReference type="InterPro" id="IPR038051">
    <property type="entry name" value="XRCC4-like_N_sf"/>
</dbReference>
<sequence>MNVEEEDVNFLKVQPLWTGCRNTPYIIRAGINIDKCLICTIYKQDIVITNLRQSWICKLNKDRIQKDKELYNKSIQTTNFQGVLDLLELALKFDPQAEYSFKLNDSSLYYGYSNVIKIYTLTWVFDCKIVDDQYHNKILINDIINPLLLTIHSLENRCNNYKSAFSQLEQDYIKRLNEKERAQYKVRDKDEDLSVYILDDQIDHEKICQINFTPMANYFIQYYAINKVNKSLQQMKKRQPQQQQNKNENVSSNMKKKENIWQSYENTLSDMFDGKGQQILENDKNEPKQDRSKNTKKKVGFL</sequence>
<comment type="subcellular location">
    <subcellularLocation>
        <location evidence="1">Nucleus</location>
    </subcellularLocation>
</comment>
<dbReference type="InParanoid" id="A0CKA0"/>
<reference evidence="10 11" key="1">
    <citation type="journal article" date="2006" name="Nature">
        <title>Global trends of whole-genome duplications revealed by the ciliate Paramecium tetraurelia.</title>
        <authorList>
            <consortium name="Genoscope"/>
            <person name="Aury J.-M."/>
            <person name="Jaillon O."/>
            <person name="Duret L."/>
            <person name="Noel B."/>
            <person name="Jubin C."/>
            <person name="Porcel B.M."/>
            <person name="Segurens B."/>
            <person name="Daubin V."/>
            <person name="Anthouard V."/>
            <person name="Aiach N."/>
            <person name="Arnaiz O."/>
            <person name="Billaut A."/>
            <person name="Beisson J."/>
            <person name="Blanc I."/>
            <person name="Bouhouche K."/>
            <person name="Camara F."/>
            <person name="Duharcourt S."/>
            <person name="Guigo R."/>
            <person name="Gogendeau D."/>
            <person name="Katinka M."/>
            <person name="Keller A.-M."/>
            <person name="Kissmehl R."/>
            <person name="Klotz C."/>
            <person name="Koll F."/>
            <person name="Le Moue A."/>
            <person name="Lepere C."/>
            <person name="Malinsky S."/>
            <person name="Nowacki M."/>
            <person name="Nowak J.K."/>
            <person name="Plattner H."/>
            <person name="Poulain J."/>
            <person name="Ruiz F."/>
            <person name="Serrano V."/>
            <person name="Zagulski M."/>
            <person name="Dessen P."/>
            <person name="Betermier M."/>
            <person name="Weissenbach J."/>
            <person name="Scarpelli C."/>
            <person name="Schachter V."/>
            <person name="Sperling L."/>
            <person name="Meyer E."/>
            <person name="Cohen J."/>
            <person name="Wincker P."/>
        </authorList>
    </citation>
    <scope>NUCLEOTIDE SEQUENCE [LARGE SCALE GENOMIC DNA]</scope>
    <source>
        <strain evidence="10 11">Stock d4-2</strain>
    </source>
</reference>
<dbReference type="GO" id="GO:0006303">
    <property type="term" value="P:double-strand break repair via nonhomologous end joining"/>
    <property type="evidence" value="ECO:0000318"/>
    <property type="project" value="GO_Central"/>
</dbReference>
<dbReference type="PANTHER" id="PTHR32235">
    <property type="entry name" value="NON-HOMOLOGOUS END-JOINING FACTOR 1"/>
    <property type="match status" value="1"/>
</dbReference>
<organism evidence="10 11">
    <name type="scientific">Paramecium tetraurelia</name>
    <dbReference type="NCBI Taxonomy" id="5888"/>
    <lineage>
        <taxon>Eukaryota</taxon>
        <taxon>Sar</taxon>
        <taxon>Alveolata</taxon>
        <taxon>Ciliophora</taxon>
        <taxon>Intramacronucleata</taxon>
        <taxon>Oligohymenophorea</taxon>
        <taxon>Peniculida</taxon>
        <taxon>Parameciidae</taxon>
        <taxon>Paramecium</taxon>
    </lineage>
</organism>
<evidence type="ECO:0000256" key="8">
    <source>
        <dbReference type="SAM" id="MobiDB-lite"/>
    </source>
</evidence>
<keyword evidence="11" id="KW-1185">Reference proteome</keyword>
<dbReference type="OrthoDB" id="297631at2759"/>
<dbReference type="OMA" id="KENIWQS"/>
<evidence type="ECO:0000313" key="11">
    <source>
        <dbReference type="Proteomes" id="UP000000600"/>
    </source>
</evidence>
<dbReference type="Pfam" id="PF09302">
    <property type="entry name" value="XLF"/>
    <property type="match status" value="1"/>
</dbReference>